<sequence>MVVRCSGQCACGIPAEKRRVSWEGWEHLLPSPFSPPRPRALGVWGANFCCLTRPTTVPPPPHRPSLARLVFRSHQTGHIFSPVKSIGSWCNRNRYVLHILFICPRFGSVFITTPIPIPQSPPPSPPPPLPPPLPPPPLLPTQPIASLNNHGIPKGDIAIHSRQ</sequence>
<accession>A0A5B7HA80</accession>
<keyword evidence="3" id="KW-1185">Reference proteome</keyword>
<evidence type="ECO:0000313" key="2">
    <source>
        <dbReference type="EMBL" id="MPC65878.1"/>
    </source>
</evidence>
<reference evidence="2 3" key="1">
    <citation type="submission" date="2019-05" db="EMBL/GenBank/DDBJ databases">
        <title>Another draft genome of Portunus trituberculatus and its Hox gene families provides insights of decapod evolution.</title>
        <authorList>
            <person name="Jeong J.-H."/>
            <person name="Song I."/>
            <person name="Kim S."/>
            <person name="Choi T."/>
            <person name="Kim D."/>
            <person name="Ryu S."/>
            <person name="Kim W."/>
        </authorList>
    </citation>
    <scope>NUCLEOTIDE SEQUENCE [LARGE SCALE GENOMIC DNA]</scope>
    <source>
        <tissue evidence="2">Muscle</tissue>
    </source>
</reference>
<comment type="caution">
    <text evidence="2">The sequence shown here is derived from an EMBL/GenBank/DDBJ whole genome shotgun (WGS) entry which is preliminary data.</text>
</comment>
<feature type="region of interest" description="Disordered" evidence="1">
    <location>
        <begin position="117"/>
        <end position="163"/>
    </location>
</feature>
<gene>
    <name evidence="2" type="ORF">E2C01_060016</name>
</gene>
<dbReference type="EMBL" id="VSRR010023957">
    <property type="protein sequence ID" value="MPC65878.1"/>
    <property type="molecule type" value="Genomic_DNA"/>
</dbReference>
<name>A0A5B7HA80_PORTR</name>
<dbReference type="AlphaFoldDB" id="A0A5B7HA80"/>
<evidence type="ECO:0000256" key="1">
    <source>
        <dbReference type="SAM" id="MobiDB-lite"/>
    </source>
</evidence>
<protein>
    <submittedName>
        <fullName evidence="2">Uncharacterized protein</fullName>
    </submittedName>
</protein>
<proteinExistence type="predicted"/>
<feature type="compositionally biased region" description="Pro residues" evidence="1">
    <location>
        <begin position="117"/>
        <end position="140"/>
    </location>
</feature>
<evidence type="ECO:0000313" key="3">
    <source>
        <dbReference type="Proteomes" id="UP000324222"/>
    </source>
</evidence>
<organism evidence="2 3">
    <name type="scientific">Portunus trituberculatus</name>
    <name type="common">Swimming crab</name>
    <name type="synonym">Neptunus trituberculatus</name>
    <dbReference type="NCBI Taxonomy" id="210409"/>
    <lineage>
        <taxon>Eukaryota</taxon>
        <taxon>Metazoa</taxon>
        <taxon>Ecdysozoa</taxon>
        <taxon>Arthropoda</taxon>
        <taxon>Crustacea</taxon>
        <taxon>Multicrustacea</taxon>
        <taxon>Malacostraca</taxon>
        <taxon>Eumalacostraca</taxon>
        <taxon>Eucarida</taxon>
        <taxon>Decapoda</taxon>
        <taxon>Pleocyemata</taxon>
        <taxon>Brachyura</taxon>
        <taxon>Eubrachyura</taxon>
        <taxon>Portunoidea</taxon>
        <taxon>Portunidae</taxon>
        <taxon>Portuninae</taxon>
        <taxon>Portunus</taxon>
    </lineage>
</organism>
<dbReference type="Proteomes" id="UP000324222">
    <property type="component" value="Unassembled WGS sequence"/>
</dbReference>